<dbReference type="SUPFAM" id="SSF46689">
    <property type="entry name" value="Homeodomain-like"/>
    <property type="match status" value="1"/>
</dbReference>
<dbReference type="KEGG" id="snh:120022509"/>
<dbReference type="Pfam" id="PF02671">
    <property type="entry name" value="PAH"/>
    <property type="match status" value="1"/>
</dbReference>
<dbReference type="GO" id="GO:0006355">
    <property type="term" value="P:regulation of DNA-templated transcription"/>
    <property type="evidence" value="ECO:0007669"/>
    <property type="project" value="InterPro"/>
</dbReference>
<evidence type="ECO:0000256" key="18">
    <source>
        <dbReference type="SAM" id="MobiDB-lite"/>
    </source>
</evidence>
<dbReference type="RefSeq" id="XP_038822383.1">
    <property type="nucleotide sequence ID" value="XM_038966455.1"/>
</dbReference>
<keyword evidence="12" id="KW-0804">Transcription</keyword>
<dbReference type="InterPro" id="IPR009057">
    <property type="entry name" value="Homeodomain-like_sf"/>
</dbReference>
<dbReference type="Gene3D" id="1.20.1160.11">
    <property type="entry name" value="Paired amphipathic helix"/>
    <property type="match status" value="1"/>
</dbReference>
<accession>A0A8U0PD59</accession>
<evidence type="ECO:0000256" key="11">
    <source>
        <dbReference type="ARBA" id="ARBA00023159"/>
    </source>
</evidence>
<comment type="subcellular location">
    <subcellularLocation>
        <location evidence="3">Cytoplasm</location>
    </subcellularLocation>
    <subcellularLocation>
        <location evidence="1">Mitochondrion</location>
    </subcellularLocation>
    <subcellularLocation>
        <location evidence="2">Nucleus</location>
        <location evidence="2">PML body</location>
    </subcellularLocation>
</comment>
<feature type="compositionally biased region" description="Basic and acidic residues" evidence="18">
    <location>
        <begin position="1227"/>
        <end position="1242"/>
    </location>
</feature>
<evidence type="ECO:0000256" key="2">
    <source>
        <dbReference type="ARBA" id="ARBA00004322"/>
    </source>
</evidence>
<feature type="region of interest" description="Disordered" evidence="18">
    <location>
        <begin position="966"/>
        <end position="993"/>
    </location>
</feature>
<dbReference type="Gene3D" id="1.10.10.60">
    <property type="entry name" value="Homeodomain-like"/>
    <property type="match status" value="1"/>
</dbReference>
<evidence type="ECO:0000256" key="9">
    <source>
        <dbReference type="ARBA" id="ARBA00023015"/>
    </source>
</evidence>
<dbReference type="PANTHER" id="PTHR16088">
    <property type="entry name" value="YY1 ASSOCIATED PROTEIN-RELATED"/>
    <property type="match status" value="1"/>
</dbReference>
<dbReference type="GO" id="GO:0003712">
    <property type="term" value="F:transcription coregulator activity"/>
    <property type="evidence" value="ECO:0007669"/>
    <property type="project" value="TreeGrafter"/>
</dbReference>
<dbReference type="OrthoDB" id="6257037at2759"/>
<keyword evidence="13 17" id="KW-0539">Nucleus</keyword>
<feature type="region of interest" description="Disordered" evidence="18">
    <location>
        <begin position="1089"/>
        <end position="1258"/>
    </location>
</feature>
<evidence type="ECO:0000256" key="3">
    <source>
        <dbReference type="ARBA" id="ARBA00004496"/>
    </source>
</evidence>
<feature type="compositionally biased region" description="Acidic residues" evidence="18">
    <location>
        <begin position="512"/>
        <end position="528"/>
    </location>
</feature>
<dbReference type="InterPro" id="IPR049257">
    <property type="entry name" value="Gon4l/CASP8AP2_myb-like"/>
</dbReference>
<feature type="region of interest" description="Disordered" evidence="18">
    <location>
        <begin position="1519"/>
        <end position="1551"/>
    </location>
</feature>
<keyword evidence="9" id="KW-0805">Transcription regulation</keyword>
<feature type="compositionally biased region" description="Acidic residues" evidence="18">
    <location>
        <begin position="261"/>
        <end position="291"/>
    </location>
</feature>
<feature type="compositionally biased region" description="Low complexity" evidence="18">
    <location>
        <begin position="1180"/>
        <end position="1197"/>
    </location>
</feature>
<evidence type="ECO:0000256" key="8">
    <source>
        <dbReference type="ARBA" id="ARBA00022990"/>
    </source>
</evidence>
<evidence type="ECO:0000256" key="12">
    <source>
        <dbReference type="ARBA" id="ARBA00023163"/>
    </source>
</evidence>
<evidence type="ECO:0000256" key="1">
    <source>
        <dbReference type="ARBA" id="ARBA00004173"/>
    </source>
</evidence>
<dbReference type="Pfam" id="PF21227">
    <property type="entry name" value="Myb_DNA-binding_7"/>
    <property type="match status" value="1"/>
</dbReference>
<evidence type="ECO:0000256" key="6">
    <source>
        <dbReference type="ARBA" id="ARBA00022553"/>
    </source>
</evidence>
<keyword evidence="4" id="KW-0963">Cytoplasm</keyword>
<dbReference type="Proteomes" id="UP000808372">
    <property type="component" value="Chromosome 27"/>
</dbReference>
<reference evidence="20" key="1">
    <citation type="submission" date="2025-08" db="UniProtKB">
        <authorList>
            <consortium name="RefSeq"/>
        </authorList>
    </citation>
    <scope>IDENTIFICATION</scope>
    <source>
        <tissue evidence="20">White muscle</tissue>
    </source>
</reference>
<dbReference type="InterPro" id="IPR052435">
    <property type="entry name" value="YY1-Transcr_Regul"/>
</dbReference>
<feature type="compositionally biased region" description="Polar residues" evidence="18">
    <location>
        <begin position="24"/>
        <end position="51"/>
    </location>
</feature>
<dbReference type="FunFam" id="1.10.10.60:FF:000265">
    <property type="entry name" value="CASP8-associated protein 2 isoform X1"/>
    <property type="match status" value="1"/>
</dbReference>
<keyword evidence="19" id="KW-1185">Reference proteome</keyword>
<dbReference type="SUPFAM" id="SSF47762">
    <property type="entry name" value="PAH2 domain"/>
    <property type="match status" value="2"/>
</dbReference>
<evidence type="ECO:0000313" key="19">
    <source>
        <dbReference type="Proteomes" id="UP000808372"/>
    </source>
</evidence>
<dbReference type="FunFam" id="1.20.1160.11:FF:000006">
    <property type="entry name" value="GON-4-like protein isoform X1"/>
    <property type="match status" value="1"/>
</dbReference>
<feature type="region of interest" description="Disordered" evidence="18">
    <location>
        <begin position="510"/>
        <end position="548"/>
    </location>
</feature>
<keyword evidence="7" id="KW-0053">Apoptosis</keyword>
<keyword evidence="11" id="KW-0010">Activator</keyword>
<dbReference type="CDD" id="cd12202">
    <property type="entry name" value="CASP8AP2"/>
    <property type="match status" value="1"/>
</dbReference>
<proteinExistence type="predicted"/>
<dbReference type="PANTHER" id="PTHR16088:SF3">
    <property type="entry name" value="GON-4-LIKE PROTEIN"/>
    <property type="match status" value="1"/>
</dbReference>
<dbReference type="InterPro" id="IPR003822">
    <property type="entry name" value="PAH"/>
</dbReference>
<feature type="compositionally biased region" description="Basic residues" evidence="18">
    <location>
        <begin position="133"/>
        <end position="146"/>
    </location>
</feature>
<feature type="compositionally biased region" description="Low complexity" evidence="18">
    <location>
        <begin position="1089"/>
        <end position="1102"/>
    </location>
</feature>
<evidence type="ECO:0000256" key="13">
    <source>
        <dbReference type="ARBA" id="ARBA00023242"/>
    </source>
</evidence>
<evidence type="ECO:0000256" key="7">
    <source>
        <dbReference type="ARBA" id="ARBA00022703"/>
    </source>
</evidence>
<evidence type="ECO:0000256" key="17">
    <source>
        <dbReference type="PROSITE-ProRule" id="PRU00810"/>
    </source>
</evidence>
<organism evidence="19 20">
    <name type="scientific">Salvelinus namaycush</name>
    <name type="common">Lake trout</name>
    <name type="synonym">Salmo namaycush</name>
    <dbReference type="NCBI Taxonomy" id="8040"/>
    <lineage>
        <taxon>Eukaryota</taxon>
        <taxon>Metazoa</taxon>
        <taxon>Chordata</taxon>
        <taxon>Craniata</taxon>
        <taxon>Vertebrata</taxon>
        <taxon>Euteleostomi</taxon>
        <taxon>Actinopterygii</taxon>
        <taxon>Neopterygii</taxon>
        <taxon>Teleostei</taxon>
        <taxon>Protacanthopterygii</taxon>
        <taxon>Salmoniformes</taxon>
        <taxon>Salmonidae</taxon>
        <taxon>Salmoninae</taxon>
        <taxon>Salvelinus</taxon>
    </lineage>
</organism>
<feature type="compositionally biased region" description="Acidic residues" evidence="18">
    <location>
        <begin position="1158"/>
        <end position="1179"/>
    </location>
</feature>
<feature type="region of interest" description="Disordered" evidence="18">
    <location>
        <begin position="1628"/>
        <end position="1648"/>
    </location>
</feature>
<dbReference type="GO" id="GO:0005739">
    <property type="term" value="C:mitochondrion"/>
    <property type="evidence" value="ECO:0007669"/>
    <property type="project" value="UniProtKB-SubCell"/>
</dbReference>
<evidence type="ECO:0000256" key="14">
    <source>
        <dbReference type="ARBA" id="ARBA00023306"/>
    </source>
</evidence>
<keyword evidence="14" id="KW-0131">Cell cycle</keyword>
<dbReference type="GO" id="GO:0016605">
    <property type="term" value="C:PML body"/>
    <property type="evidence" value="ECO:0007669"/>
    <property type="project" value="UniProtKB-SubCell"/>
</dbReference>
<keyword evidence="8" id="KW-0007">Acetylation</keyword>
<evidence type="ECO:0000313" key="20">
    <source>
        <dbReference type="RefSeq" id="XP_038822383.1"/>
    </source>
</evidence>
<feature type="compositionally biased region" description="Basic residues" evidence="18">
    <location>
        <begin position="1"/>
        <end position="10"/>
    </location>
</feature>
<sequence length="1648" mass="182656">MSLVRKRKSSSLKGGPAKSIRTGKLQSTRTSASYNASSPLTTEASAIVTISTEERGPEIHGTSLPWRRSPRFKSHGLIGQIPSSDLLVDEGSPGQVENEEEAGQCSPAQCPPQTEEDSDLVITMDDRQGGGHKGSRKKGGVKRKKRAADGEVGGGEQEGASPEVEIDRELDRELENKSRQHNLTTANVRNIIHEVITNEHVVAMMKAAINETEAVPVFEPKMTRSKFKEVVEKGVVIPTWNISPIKKVNKKKAQQFVDIQLAEEDSSDEEYCPDEEEEDETAEDTFQESDMESTASSPRGIRGGFHRGIHTQWDDDRSVSPMQVQRSRSRHLTVEVVPMGPPPPPQPSSSHGPQGSSTTRAPPDFSFLEKLHAVEEELAIGPVCLDPYQPPMADGLMACRTRSKRPLRDVPMGQLEAELCAPDITPDMYGCGSAPEDLEWTHWLQGIMTSDMYNDEEGDDDDDPEYNFLAEIDEPDVEDYRNDRAVRIPKKEVNQLMEELFETFQDELTAQEQDEEGHEEEEEREEEAPAPGKPTFSTPPDIPLGDPMAEVTAGRYRTVKEQLAAIRHHRALLESQGLLAPRALVTKPREPPPPFTPTLSHCQRLQLQQQVQQHVQLLTQVQMLTSPVAALQSEAATTKQFLMELQMFAQRGELTRGPVEPGFTSVFKACNLQVALSLLEELSLSPIPYKEAPNEPRTRRRVRKHPSMPPQLAWLFATRPVFLYPELLPHVSLDPALHSARSVSMFTAGEDCLIVLGLRNLGETLQPKELLCHYLLRAKKVSQLRDHILEKCKPTHANNVIKAYRLQKVVQPMPVACERVNPGDLRPSVEREERAMPGWLGRSLPYIYEAIEDLNSSPDTETMSACQSKKAPLNTLLFSSSRTLDYSFPPATRYPPQLPDSLSFQRCGFRRCHPPPDCDLLLSLAVSHSATHSLKSVTTPSENNLQTGAVIQQCMAHHELQPIHPATSKLPSLQHPTKPHLKHPLRPQPKPSQKPLQVILNLPAPVAAAVLCPAHSARVLASLLSHSAPLAEDLVAGKFSTFANLRRLPRLLPAPPPNNKNPPQTNLNTVTPISGANLLWFSHMNSRTASTSTESQTSVSTTIPIEQFKDKSSRTSRRVTKEPKSSLKSEGQPQPSASPEPPALDQALTPDDYVTVVMEEDGGDEEKEDCGREEEDGDDFGMTLLALSESSASPPGSVDCIDSMEGSEEVQETTLTLSPRPSGMGDGGREGDEGRGDRHQEVEEAVSPASEVSTLSVPELQETMEKLSWLASGGRSEDSEEGERSGTPSGCCSSTPNPPSSKHEQHHTGEVGSEGMSKIPPILYDDDDVLDRDPLREKKKIAFAQNYLNRVCHALQEVPGRVEEFLEILYEFEQDGDEHTSVELFTRLKPVLNEWPELLRDFAAFLYLEQAQECGLLAEQQAFERSRRFLRQLELSFGETSSHYCKIVSVLQGGPTLSPAGIKEMKAQMATLLQGHTHLQGEFCFFFNELHTRPSLQCQTENRGCGDVTNTNCTSQRSSAANAKRCQGPKTPKAKRVREDEADEEKEGDRSNRPVCAKNILLTPSGEKVILWTREADRAILTACQQTGANKSTFQAVSTQLDNKTANEVCARFQDLMRLFRFSTQRVCSDEDASDTEQPTSSREPELH</sequence>
<dbReference type="GO" id="GO:0008625">
    <property type="term" value="P:extrinsic apoptotic signaling pathway via death domain receptors"/>
    <property type="evidence" value="ECO:0007669"/>
    <property type="project" value="UniProtKB-ARBA"/>
</dbReference>
<gene>
    <name evidence="20" type="primary">LOC120022509</name>
</gene>
<keyword evidence="5" id="KW-0678">Repressor</keyword>
<evidence type="ECO:0000256" key="15">
    <source>
        <dbReference type="ARBA" id="ARBA00069865"/>
    </source>
</evidence>
<keyword evidence="10" id="KW-0496">Mitochondrion</keyword>
<keyword evidence="6" id="KW-0597">Phosphoprotein</keyword>
<name>A0A8U0PD59_SALNM</name>
<dbReference type="PROSITE" id="PS51477">
    <property type="entry name" value="PAH"/>
    <property type="match status" value="1"/>
</dbReference>
<evidence type="ECO:0000256" key="10">
    <source>
        <dbReference type="ARBA" id="ARBA00023128"/>
    </source>
</evidence>
<dbReference type="InterPro" id="IPR036600">
    <property type="entry name" value="PAH_sf"/>
</dbReference>
<evidence type="ECO:0000256" key="16">
    <source>
        <dbReference type="ARBA" id="ARBA00078515"/>
    </source>
</evidence>
<feature type="region of interest" description="Disordered" evidence="18">
    <location>
        <begin position="1270"/>
        <end position="1325"/>
    </location>
</feature>
<evidence type="ECO:0000256" key="5">
    <source>
        <dbReference type="ARBA" id="ARBA00022491"/>
    </source>
</evidence>
<feature type="compositionally biased region" description="Low complexity" evidence="18">
    <location>
        <begin position="348"/>
        <end position="357"/>
    </location>
</feature>
<dbReference type="GeneID" id="120022509"/>
<feature type="compositionally biased region" description="Basic and acidic residues" evidence="18">
    <location>
        <begin position="1107"/>
        <end position="1127"/>
    </location>
</feature>
<feature type="region of interest" description="Disordered" evidence="18">
    <location>
        <begin position="1"/>
        <end position="166"/>
    </location>
</feature>
<evidence type="ECO:0000256" key="4">
    <source>
        <dbReference type="ARBA" id="ARBA00022490"/>
    </source>
</evidence>
<feature type="region of interest" description="Disordered" evidence="18">
    <location>
        <begin position="261"/>
        <end position="363"/>
    </location>
</feature>
<protein>
    <recommendedName>
        <fullName evidence="15">CASP8-associated protein 2</fullName>
    </recommendedName>
    <alternativeName>
        <fullName evidence="16">FLICE-associated huge protein</fullName>
    </alternativeName>
</protein>